<dbReference type="GO" id="GO:0042597">
    <property type="term" value="C:periplasmic space"/>
    <property type="evidence" value="ECO:0007669"/>
    <property type="project" value="InterPro"/>
</dbReference>
<dbReference type="InterPro" id="IPR008929">
    <property type="entry name" value="Chondroitin_lyas"/>
</dbReference>
<proteinExistence type="predicted"/>
<evidence type="ECO:0000313" key="6">
    <source>
        <dbReference type="EMBL" id="TPX58509.1"/>
    </source>
</evidence>
<evidence type="ECO:0000256" key="4">
    <source>
        <dbReference type="SAM" id="SignalP"/>
    </source>
</evidence>
<dbReference type="GO" id="GO:0016829">
    <property type="term" value="F:lyase activity"/>
    <property type="evidence" value="ECO:0007669"/>
    <property type="project" value="UniProtKB-KW"/>
</dbReference>
<feature type="signal peptide" evidence="4">
    <location>
        <begin position="1"/>
        <end position="41"/>
    </location>
</feature>
<evidence type="ECO:0000256" key="1">
    <source>
        <dbReference type="ARBA" id="ARBA00022729"/>
    </source>
</evidence>
<evidence type="ECO:0000256" key="2">
    <source>
        <dbReference type="ARBA" id="ARBA00023239"/>
    </source>
</evidence>
<evidence type="ECO:0000256" key="3">
    <source>
        <dbReference type="SAM" id="MobiDB-lite"/>
    </source>
</evidence>
<feature type="domain" description="Alginate lyase" evidence="5">
    <location>
        <begin position="128"/>
        <end position="229"/>
    </location>
</feature>
<dbReference type="Pfam" id="PF05426">
    <property type="entry name" value="Alginate_lyase"/>
    <property type="match status" value="2"/>
</dbReference>
<dbReference type="Gene3D" id="1.50.10.100">
    <property type="entry name" value="Chondroitin AC/alginate lyase"/>
    <property type="match status" value="2"/>
</dbReference>
<name>A0A507E365_9FUNG</name>
<keyword evidence="2 6" id="KW-0456">Lyase</keyword>
<feature type="domain" description="Alginate lyase" evidence="5">
    <location>
        <begin position="332"/>
        <end position="507"/>
    </location>
</feature>
<protein>
    <submittedName>
        <fullName evidence="6">Mannuronate-specific alginate lyase</fullName>
    </submittedName>
</protein>
<dbReference type="InterPro" id="IPR008397">
    <property type="entry name" value="Alginate_lyase_dom"/>
</dbReference>
<feature type="chain" id="PRO_5021428961" evidence="4">
    <location>
        <begin position="42"/>
        <end position="602"/>
    </location>
</feature>
<dbReference type="Proteomes" id="UP000318582">
    <property type="component" value="Unassembled WGS sequence"/>
</dbReference>
<keyword evidence="1 4" id="KW-0732">Signal</keyword>
<accession>A0A507E365</accession>
<reference evidence="6 7" key="1">
    <citation type="journal article" date="2019" name="Sci. Rep.">
        <title>Comparative genomics of chytrid fungi reveal insights into the obligate biotrophic and pathogenic lifestyle of Synchytrium endobioticum.</title>
        <authorList>
            <person name="van de Vossenberg B.T.L.H."/>
            <person name="Warris S."/>
            <person name="Nguyen H.D.T."/>
            <person name="van Gent-Pelzer M.P.E."/>
            <person name="Joly D.L."/>
            <person name="van de Geest H.C."/>
            <person name="Bonants P.J.M."/>
            <person name="Smith D.S."/>
            <person name="Levesque C.A."/>
            <person name="van der Lee T.A.J."/>
        </authorList>
    </citation>
    <scope>NUCLEOTIDE SEQUENCE [LARGE SCALE GENOMIC DNA]</scope>
    <source>
        <strain evidence="6 7">CBS 809.83</strain>
    </source>
</reference>
<organism evidence="6 7">
    <name type="scientific">Powellomyces hirtus</name>
    <dbReference type="NCBI Taxonomy" id="109895"/>
    <lineage>
        <taxon>Eukaryota</taxon>
        <taxon>Fungi</taxon>
        <taxon>Fungi incertae sedis</taxon>
        <taxon>Chytridiomycota</taxon>
        <taxon>Chytridiomycota incertae sedis</taxon>
        <taxon>Chytridiomycetes</taxon>
        <taxon>Spizellomycetales</taxon>
        <taxon>Powellomycetaceae</taxon>
        <taxon>Powellomyces</taxon>
    </lineage>
</organism>
<dbReference type="SUPFAM" id="SSF48230">
    <property type="entry name" value="Chondroitin AC/alginate lyase"/>
    <property type="match status" value="2"/>
</dbReference>
<keyword evidence="7" id="KW-1185">Reference proteome</keyword>
<dbReference type="AlphaFoldDB" id="A0A507E365"/>
<feature type="region of interest" description="Disordered" evidence="3">
    <location>
        <begin position="283"/>
        <end position="303"/>
    </location>
</feature>
<evidence type="ECO:0000259" key="5">
    <source>
        <dbReference type="Pfam" id="PF05426"/>
    </source>
</evidence>
<comment type="caution">
    <text evidence="6">The sequence shown here is derived from an EMBL/GenBank/DDBJ whole genome shotgun (WGS) entry which is preliminary data.</text>
</comment>
<sequence>MRRSLASSSSSSRSNNVLSILLLRILFFLNFSFNHPIQVSALRYPTDSSGQPLPNSIQTFYISPRNLWENRDLDSTGLKELHPALNRILKLADVASADPTVYTVVVSQTSATTNAKNTTAGATDPLVPPKDPHDFYSLAPNWVRNPITATGLPYIPARTDGETNPEALVSSDAEYLRHMVDDTWYAALAYFWTGEDRYAEVAARRVRQWFVDDATKMNPNFEYANWVKGRSVAPEVPLAPVMAPAAPAALRRTVPSRVDDDVDVLLPLGAAVKENRKRLRRQAAAAAAAPTPASAMPTAPVAPAAPRVPTVPAVPSVPTAPAVPSVPAAPFSPAPPGWNTISPYYGSLANLWDIHRLLDGISLLHSSSHLTPTDRTAFNSWAASYLTWLQTSTHGQHETNLTDYRGVYHDLQQISLLLFLARPDEAAHVVAAHTVPRMTTQIGPDGKIIAELVKPNAWESAVTYIQGLFVIGHMTRNAPIYLDLFGVATTDGRSIRKAIEFLLPYALTSGSGWPLAPNKTFEVGNNFIELLKEAYVVYGDQRYLAAVAALQPEPEVWNPFKLWTPYAAFDVRVDNGARASLPPVWKVATLVALIVGSLWVSF</sequence>
<gene>
    <name evidence="6" type="ORF">PhCBS80983_g03100</name>
</gene>
<evidence type="ECO:0000313" key="7">
    <source>
        <dbReference type="Proteomes" id="UP000318582"/>
    </source>
</evidence>
<dbReference type="EMBL" id="QEAQ01000035">
    <property type="protein sequence ID" value="TPX58509.1"/>
    <property type="molecule type" value="Genomic_DNA"/>
</dbReference>
<dbReference type="STRING" id="109895.A0A507E365"/>